<dbReference type="Gene3D" id="3.40.1390.10">
    <property type="entry name" value="MurE/MurF, N-terminal domain"/>
    <property type="match status" value="1"/>
</dbReference>
<feature type="domain" description="Mur ligase C-terminal" evidence="14">
    <location>
        <begin position="322"/>
        <end position="451"/>
    </location>
</feature>
<evidence type="ECO:0000256" key="4">
    <source>
        <dbReference type="ARBA" id="ARBA00022618"/>
    </source>
</evidence>
<dbReference type="Pfam" id="PF02875">
    <property type="entry name" value="Mur_ligase_C"/>
    <property type="match status" value="1"/>
</dbReference>
<keyword evidence="3 11" id="KW-0436">Ligase</keyword>
<feature type="binding site" evidence="11">
    <location>
        <position position="453"/>
    </location>
    <ligand>
        <name>meso-2,6-diaminopimelate</name>
        <dbReference type="ChEBI" id="CHEBI:57791"/>
    </ligand>
</feature>
<evidence type="ECO:0000256" key="10">
    <source>
        <dbReference type="ARBA" id="ARBA00023316"/>
    </source>
</evidence>
<accession>A0A4Y8UNT9</accession>
<evidence type="ECO:0000259" key="15">
    <source>
        <dbReference type="Pfam" id="PF08245"/>
    </source>
</evidence>
<reference evidence="16 17" key="1">
    <citation type="submission" date="2019-03" db="EMBL/GenBank/DDBJ databases">
        <title>Draft genome of Gammaproteobacteria bacterium LSUCC0057, a member of the SAR92 clade.</title>
        <authorList>
            <person name="Lanclos V.C."/>
            <person name="Doiron C."/>
            <person name="Henson M.W."/>
            <person name="Thrash J.C."/>
        </authorList>
    </citation>
    <scope>NUCLEOTIDE SEQUENCE [LARGE SCALE GENOMIC DNA]</scope>
    <source>
        <strain evidence="16 17">LSUCC0057</strain>
    </source>
</reference>
<feature type="binding site" evidence="11">
    <location>
        <begin position="93"/>
        <end position="99"/>
    </location>
    <ligand>
        <name>ATP</name>
        <dbReference type="ChEBI" id="CHEBI:30616"/>
    </ligand>
</feature>
<feature type="binding site" evidence="11">
    <location>
        <position position="11"/>
    </location>
    <ligand>
        <name>UDP-N-acetyl-alpha-D-muramoyl-L-alanyl-D-glutamate</name>
        <dbReference type="ChEBI" id="CHEBI:83900"/>
    </ligand>
</feature>
<feature type="short sequence motif" description="Meso-diaminopimelate recognition motif" evidence="11">
    <location>
        <begin position="398"/>
        <end position="401"/>
    </location>
</feature>
<evidence type="ECO:0000259" key="14">
    <source>
        <dbReference type="Pfam" id="PF02875"/>
    </source>
</evidence>
<dbReference type="EC" id="6.3.2.13" evidence="11"/>
<dbReference type="Proteomes" id="UP000298133">
    <property type="component" value="Unassembled WGS sequence"/>
</dbReference>
<keyword evidence="11" id="KW-0460">Magnesium</keyword>
<evidence type="ECO:0000256" key="7">
    <source>
        <dbReference type="ARBA" id="ARBA00022960"/>
    </source>
</evidence>
<feature type="binding site" evidence="11">
    <location>
        <position position="163"/>
    </location>
    <ligand>
        <name>UDP-N-acetyl-alpha-D-muramoyl-L-alanyl-D-glutamate</name>
        <dbReference type="ChEBI" id="CHEBI:83900"/>
    </ligand>
</feature>
<dbReference type="PANTHER" id="PTHR23135">
    <property type="entry name" value="MUR LIGASE FAMILY MEMBER"/>
    <property type="match status" value="1"/>
</dbReference>
<feature type="binding site" evidence="11">
    <location>
        <begin position="136"/>
        <end position="137"/>
    </location>
    <ligand>
        <name>UDP-N-acetyl-alpha-D-muramoyl-L-alanyl-D-glutamate</name>
        <dbReference type="ChEBI" id="CHEBI:83900"/>
    </ligand>
</feature>
<proteinExistence type="inferred from homology"/>
<name>A0A4Y8UNT9_9GAMM</name>
<keyword evidence="10 11" id="KW-0961">Cell wall biogenesis/degradation</keyword>
<gene>
    <name evidence="11" type="primary">murE</name>
    <name evidence="16" type="ORF">E3W66_00160</name>
</gene>
<evidence type="ECO:0000313" key="17">
    <source>
        <dbReference type="Proteomes" id="UP000298133"/>
    </source>
</evidence>
<evidence type="ECO:0000256" key="2">
    <source>
        <dbReference type="ARBA" id="ARBA00022490"/>
    </source>
</evidence>
<protein>
    <recommendedName>
        <fullName evidence="11">UDP-N-acetylmuramoyl-L-alanyl-D-glutamate--2,6-diaminopimelate ligase</fullName>
        <ecNumber evidence="11">6.3.2.13</ecNumber>
    </recommendedName>
    <alternativeName>
        <fullName evidence="11">Meso-A2pm-adding enzyme</fullName>
    </alternativeName>
    <alternativeName>
        <fullName evidence="11">Meso-diaminopimelate-adding enzyme</fullName>
    </alternativeName>
    <alternativeName>
        <fullName evidence="11">UDP-MurNAc-L-Ala-D-Glu:meso-diaminopimelate ligase</fullName>
    </alternativeName>
    <alternativeName>
        <fullName evidence="11">UDP-MurNAc-tripeptide synthetase</fullName>
    </alternativeName>
    <alternativeName>
        <fullName evidence="11">UDP-N-acetylmuramyl-tripeptide synthetase</fullName>
    </alternativeName>
</protein>
<dbReference type="SUPFAM" id="SSF53244">
    <property type="entry name" value="MurD-like peptide ligases, peptide-binding domain"/>
    <property type="match status" value="1"/>
</dbReference>
<sequence>MPTGANLVVDSRQLAEGDLFVALAGANYNGLQFVDAAIAAGALAVVVDAAVDMVPRAGVRVLRVAQLAEQLSTLADCFYRQPSRRLKVIGVTGTNGKTTVCQLLGQLLARLGAAVATIGTLGAGRVGTPLQATGMTTADACTTQRLLAEFAEQQCDYVVMEVSSHALDQGRVAAIRFEQAIFTNLSRDHLDYHHTLQRYAAAKARLFAQSGLRRAILNSDDAASTFMATAIGAETAVSYYSAAGIDGNLRCVAAEFDSDGLTAQLLWAPAAAKPGTAVSVRSPLLGDYNLANLLAVISSALAEGWALQSIAAEVATLAPVDGRLQRINSGDLYGQPLVVVDYAHTPDALQKVLAALRPVTEGELWVVFGCGGDRDTGKRPLMAQIAERAADRLVITSDNPRSENPATIIAQISAGLDQPGRALIEADRAAAIERAIGEAGPLDTVVIAGKGHERYQYVAGDKLPFDDVAIAQRLLAARAAAGGL</sequence>
<comment type="subcellular location">
    <subcellularLocation>
        <location evidence="11 12">Cytoplasm</location>
    </subcellularLocation>
</comment>
<dbReference type="InterPro" id="IPR000713">
    <property type="entry name" value="Mur_ligase_N"/>
</dbReference>
<feature type="domain" description="Mur ligase N-terminal catalytic" evidence="13">
    <location>
        <begin position="7"/>
        <end position="79"/>
    </location>
</feature>
<dbReference type="NCBIfam" id="TIGR01085">
    <property type="entry name" value="murE"/>
    <property type="match status" value="1"/>
</dbReference>
<dbReference type="GO" id="GO:0004326">
    <property type="term" value="F:tetrahydrofolylpolyglutamate synthase activity"/>
    <property type="evidence" value="ECO:0007669"/>
    <property type="project" value="InterPro"/>
</dbReference>
<evidence type="ECO:0000259" key="13">
    <source>
        <dbReference type="Pfam" id="PF01225"/>
    </source>
</evidence>
<evidence type="ECO:0000256" key="11">
    <source>
        <dbReference type="HAMAP-Rule" id="MF_00208"/>
    </source>
</evidence>
<dbReference type="AlphaFoldDB" id="A0A4Y8UNT9"/>
<dbReference type="InterPro" id="IPR005761">
    <property type="entry name" value="UDP-N-AcMur-Glu-dNH2Pim_ligase"/>
</dbReference>
<dbReference type="GO" id="GO:0009252">
    <property type="term" value="P:peptidoglycan biosynthetic process"/>
    <property type="evidence" value="ECO:0007669"/>
    <property type="project" value="UniProtKB-UniRule"/>
</dbReference>
<dbReference type="Gene3D" id="3.40.1190.10">
    <property type="entry name" value="Mur-like, catalytic domain"/>
    <property type="match status" value="1"/>
</dbReference>
<feature type="binding site" evidence="11">
    <location>
        <position position="171"/>
    </location>
    <ligand>
        <name>UDP-N-acetyl-alpha-D-muramoyl-L-alanyl-D-glutamate</name>
        <dbReference type="ChEBI" id="CHEBI:83900"/>
    </ligand>
</feature>
<keyword evidence="9 11" id="KW-0131">Cell cycle</keyword>
<dbReference type="HAMAP" id="MF_00208">
    <property type="entry name" value="MurE"/>
    <property type="match status" value="1"/>
</dbReference>
<keyword evidence="2 11" id="KW-0963">Cytoplasm</keyword>
<dbReference type="Pfam" id="PF01225">
    <property type="entry name" value="Mur_ligase"/>
    <property type="match status" value="1"/>
</dbReference>
<keyword evidence="4 11" id="KW-0132">Cell division</keyword>
<comment type="caution">
    <text evidence="11">Lacks conserved residue(s) required for the propagation of feature annotation.</text>
</comment>
<evidence type="ECO:0000256" key="6">
    <source>
        <dbReference type="ARBA" id="ARBA00022840"/>
    </source>
</evidence>
<organism evidence="16 17">
    <name type="scientific">Gammaproteobacteria bacterium LSUCC0057</name>
    <dbReference type="NCBI Taxonomy" id="2559237"/>
    <lineage>
        <taxon>Bacteria</taxon>
        <taxon>Pseudomonadati</taxon>
        <taxon>Pseudomonadota</taxon>
        <taxon>Gammaproteobacteria</taxon>
        <taxon>Cellvibrionales</taxon>
        <taxon>Porticoccaceae</taxon>
        <taxon>SAR92 clade</taxon>
    </lineage>
</organism>
<dbReference type="GO" id="GO:0051301">
    <property type="term" value="P:cell division"/>
    <property type="evidence" value="ECO:0007669"/>
    <property type="project" value="UniProtKB-KW"/>
</dbReference>
<dbReference type="UniPathway" id="UPA00219"/>
<comment type="PTM">
    <text evidence="11">Carboxylation is probably crucial for Mg(2+) binding and, consequently, for the gamma-phosphate positioning of ATP.</text>
</comment>
<dbReference type="InterPro" id="IPR018109">
    <property type="entry name" value="Folylpolyglutamate_synth_CS"/>
</dbReference>
<dbReference type="GO" id="GO:0008360">
    <property type="term" value="P:regulation of cell shape"/>
    <property type="evidence" value="ECO:0007669"/>
    <property type="project" value="UniProtKB-KW"/>
</dbReference>
<feature type="binding site" evidence="11">
    <location>
        <position position="169"/>
    </location>
    <ligand>
        <name>UDP-N-acetyl-alpha-D-muramoyl-L-alanyl-D-glutamate</name>
        <dbReference type="ChEBI" id="CHEBI:83900"/>
    </ligand>
</feature>
<feature type="binding site" evidence="11">
    <location>
        <position position="449"/>
    </location>
    <ligand>
        <name>meso-2,6-diaminopimelate</name>
        <dbReference type="ChEBI" id="CHEBI:57791"/>
    </ligand>
</feature>
<dbReference type="GO" id="GO:0000287">
    <property type="term" value="F:magnesium ion binding"/>
    <property type="evidence" value="ECO:0007669"/>
    <property type="project" value="UniProtKB-UniRule"/>
</dbReference>
<dbReference type="GO" id="GO:0008765">
    <property type="term" value="F:UDP-N-acetylmuramoylalanyl-D-glutamate-2,6-diaminopimelate ligase activity"/>
    <property type="evidence" value="ECO:0007669"/>
    <property type="project" value="UniProtKB-UniRule"/>
</dbReference>
<feature type="binding site" evidence="11">
    <location>
        <begin position="398"/>
        <end position="401"/>
    </location>
    <ligand>
        <name>meso-2,6-diaminopimelate</name>
        <dbReference type="ChEBI" id="CHEBI:57791"/>
    </ligand>
</feature>
<keyword evidence="6 11" id="KW-0067">ATP-binding</keyword>
<comment type="function">
    <text evidence="11">Catalyzes the addition of meso-diaminopimelic acid to the nucleotide precursor UDP-N-acetylmuramoyl-L-alanyl-D-glutamate (UMAG) in the biosynthesis of bacterial cell-wall peptidoglycan.</text>
</comment>
<dbReference type="InterPro" id="IPR035911">
    <property type="entry name" value="MurE/MurF_N"/>
</dbReference>
<comment type="catalytic activity">
    <reaction evidence="11">
        <text>UDP-N-acetyl-alpha-D-muramoyl-L-alanyl-D-glutamate + meso-2,6-diaminopimelate + ATP = UDP-N-acetyl-alpha-D-muramoyl-L-alanyl-gamma-D-glutamyl-meso-2,6-diaminopimelate + ADP + phosphate + H(+)</text>
        <dbReference type="Rhea" id="RHEA:23676"/>
        <dbReference type="ChEBI" id="CHEBI:15378"/>
        <dbReference type="ChEBI" id="CHEBI:30616"/>
        <dbReference type="ChEBI" id="CHEBI:43474"/>
        <dbReference type="ChEBI" id="CHEBI:57791"/>
        <dbReference type="ChEBI" id="CHEBI:83900"/>
        <dbReference type="ChEBI" id="CHEBI:83905"/>
        <dbReference type="ChEBI" id="CHEBI:456216"/>
        <dbReference type="EC" id="6.3.2.13"/>
    </reaction>
</comment>
<dbReference type="InterPro" id="IPR036615">
    <property type="entry name" value="Mur_ligase_C_dom_sf"/>
</dbReference>
<keyword evidence="17" id="KW-1185">Reference proteome</keyword>
<dbReference type="PANTHER" id="PTHR23135:SF4">
    <property type="entry name" value="UDP-N-ACETYLMURAMOYL-L-ALANYL-D-GLUTAMATE--2,6-DIAMINOPIMELATE LIGASE MURE HOMOLOG, CHLOROPLASTIC"/>
    <property type="match status" value="1"/>
</dbReference>
<dbReference type="GO" id="GO:0005524">
    <property type="term" value="F:ATP binding"/>
    <property type="evidence" value="ECO:0007669"/>
    <property type="project" value="UniProtKB-UniRule"/>
</dbReference>
<evidence type="ECO:0000256" key="9">
    <source>
        <dbReference type="ARBA" id="ARBA00023306"/>
    </source>
</evidence>
<keyword evidence="7 11" id="KW-0133">Cell shape</keyword>
<dbReference type="GO" id="GO:0071555">
    <property type="term" value="P:cell wall organization"/>
    <property type="evidence" value="ECO:0007669"/>
    <property type="project" value="UniProtKB-KW"/>
</dbReference>
<evidence type="ECO:0000256" key="3">
    <source>
        <dbReference type="ARBA" id="ARBA00022598"/>
    </source>
</evidence>
<keyword evidence="5 11" id="KW-0547">Nucleotide-binding</keyword>
<dbReference type="InterPro" id="IPR004101">
    <property type="entry name" value="Mur_ligase_C"/>
</dbReference>
<dbReference type="NCBIfam" id="NF001126">
    <property type="entry name" value="PRK00139.1-4"/>
    <property type="match status" value="1"/>
</dbReference>
<dbReference type="SUPFAM" id="SSF63418">
    <property type="entry name" value="MurE/MurF N-terminal domain"/>
    <property type="match status" value="1"/>
</dbReference>
<dbReference type="InterPro" id="IPR013221">
    <property type="entry name" value="Mur_ligase_cen"/>
</dbReference>
<dbReference type="Pfam" id="PF08245">
    <property type="entry name" value="Mur_ligase_M"/>
    <property type="match status" value="1"/>
</dbReference>
<keyword evidence="8 11" id="KW-0573">Peptidoglycan synthesis</keyword>
<evidence type="ECO:0000313" key="16">
    <source>
        <dbReference type="EMBL" id="TFH69299.1"/>
    </source>
</evidence>
<feature type="binding site" evidence="11">
    <location>
        <position position="374"/>
    </location>
    <ligand>
        <name>meso-2,6-diaminopimelate</name>
        <dbReference type="ChEBI" id="CHEBI:57791"/>
    </ligand>
</feature>
<dbReference type="PROSITE" id="PS01011">
    <property type="entry name" value="FOLYLPOLYGLU_SYNT_1"/>
    <property type="match status" value="1"/>
</dbReference>
<dbReference type="Gene3D" id="3.90.190.20">
    <property type="entry name" value="Mur ligase, C-terminal domain"/>
    <property type="match status" value="1"/>
</dbReference>
<dbReference type="NCBIfam" id="NF001124">
    <property type="entry name" value="PRK00139.1-2"/>
    <property type="match status" value="1"/>
</dbReference>
<feature type="modified residue" description="N6-carboxylysine" evidence="11">
    <location>
        <position position="203"/>
    </location>
</feature>
<dbReference type="SUPFAM" id="SSF53623">
    <property type="entry name" value="MurD-like peptide ligases, catalytic domain"/>
    <property type="match status" value="1"/>
</dbReference>
<evidence type="ECO:0000256" key="1">
    <source>
        <dbReference type="ARBA" id="ARBA00005898"/>
    </source>
</evidence>
<dbReference type="GO" id="GO:0005737">
    <property type="term" value="C:cytoplasm"/>
    <property type="evidence" value="ECO:0007669"/>
    <property type="project" value="UniProtKB-SubCell"/>
</dbReference>
<evidence type="ECO:0000256" key="8">
    <source>
        <dbReference type="ARBA" id="ARBA00022984"/>
    </source>
</evidence>
<comment type="pathway">
    <text evidence="11 12">Cell wall biogenesis; peptidoglycan biosynthesis.</text>
</comment>
<evidence type="ECO:0000256" key="12">
    <source>
        <dbReference type="RuleBase" id="RU004135"/>
    </source>
</evidence>
<dbReference type="InterPro" id="IPR036565">
    <property type="entry name" value="Mur-like_cat_sf"/>
</dbReference>
<comment type="cofactor">
    <cofactor evidence="11">
        <name>Mg(2+)</name>
        <dbReference type="ChEBI" id="CHEBI:18420"/>
    </cofactor>
</comment>
<feature type="domain" description="Mur ligase central" evidence="15">
    <location>
        <begin position="91"/>
        <end position="299"/>
    </location>
</feature>
<dbReference type="OrthoDB" id="9800958at2"/>
<dbReference type="EMBL" id="SPIA01000001">
    <property type="protein sequence ID" value="TFH69299.1"/>
    <property type="molecule type" value="Genomic_DNA"/>
</dbReference>
<evidence type="ECO:0000256" key="5">
    <source>
        <dbReference type="ARBA" id="ARBA00022741"/>
    </source>
</evidence>
<comment type="caution">
    <text evidence="16">The sequence shown here is derived from an EMBL/GenBank/DDBJ whole genome shotgun (WGS) entry which is preliminary data.</text>
</comment>
<comment type="similarity">
    <text evidence="1 11">Belongs to the MurCDEF family. MurE subfamily.</text>
</comment>